<evidence type="ECO:0000313" key="1">
    <source>
        <dbReference type="EMBL" id="GAA2951470.1"/>
    </source>
</evidence>
<gene>
    <name evidence="1" type="ORF">GCM10010446_40870</name>
</gene>
<dbReference type="EMBL" id="BAAAUD010000040">
    <property type="protein sequence ID" value="GAA2951470.1"/>
    <property type="molecule type" value="Genomic_DNA"/>
</dbReference>
<protein>
    <submittedName>
        <fullName evidence="1">TnsA-like heteromeric transposase endonuclease subunit</fullName>
    </submittedName>
</protein>
<organism evidence="1 2">
    <name type="scientific">Streptomyces enissocaesilis</name>
    <dbReference type="NCBI Taxonomy" id="332589"/>
    <lineage>
        <taxon>Bacteria</taxon>
        <taxon>Bacillati</taxon>
        <taxon>Actinomycetota</taxon>
        <taxon>Actinomycetes</taxon>
        <taxon>Kitasatosporales</taxon>
        <taxon>Streptomycetaceae</taxon>
        <taxon>Streptomyces</taxon>
        <taxon>Streptomyces rochei group</taxon>
    </lineage>
</organism>
<dbReference type="Proteomes" id="UP001500403">
    <property type="component" value="Unassembled WGS sequence"/>
</dbReference>
<proteinExistence type="predicted"/>
<name>A0ABN3XF67_9ACTN</name>
<reference evidence="1 2" key="1">
    <citation type="journal article" date="2019" name="Int. J. Syst. Evol. Microbiol.">
        <title>The Global Catalogue of Microorganisms (GCM) 10K type strain sequencing project: providing services to taxonomists for standard genome sequencing and annotation.</title>
        <authorList>
            <consortium name="The Broad Institute Genomics Platform"/>
            <consortium name="The Broad Institute Genome Sequencing Center for Infectious Disease"/>
            <person name="Wu L."/>
            <person name="Ma J."/>
        </authorList>
    </citation>
    <scope>NUCLEOTIDE SEQUENCE [LARGE SCALE GENOMIC DNA]</scope>
    <source>
        <strain evidence="1 2">JCM 9088</strain>
    </source>
</reference>
<comment type="caution">
    <text evidence="1">The sequence shown here is derived from an EMBL/GenBank/DDBJ whole genome shotgun (WGS) entry which is preliminary data.</text>
</comment>
<accession>A0ABN3XF67</accession>
<evidence type="ECO:0000313" key="2">
    <source>
        <dbReference type="Proteomes" id="UP001500403"/>
    </source>
</evidence>
<dbReference type="InterPro" id="IPR048000">
    <property type="entry name" value="TnsA-like"/>
</dbReference>
<keyword evidence="2" id="KW-1185">Reference proteome</keyword>
<sequence length="256" mass="28235">MPEVVRALEVLPGGSAGPPETGFEVAYVAPDGTELRRPLADVWAVPFEHALPVRAFTSYRRQRNLPGRWWSATTGGHVGYESWLERDHVMLLDFDPAVVGISSQPFWLFWAGSGGRPVSHAPDYFARRDDGSAVVVDCRPAERRRPRDVAKFDATEAACAEVGWEFRLVGAPDPVIVRNVRWLAGYRHPRHRVEPAATRLREVFTEPLALMDGAASAGEPLAVLPVLFHLLWSHELTAEMSQPLSAGSLVSSGVIR</sequence>
<dbReference type="NCBIfam" id="NF033179">
    <property type="entry name" value="TnsA_like_Actin"/>
    <property type="match status" value="1"/>
</dbReference>